<name>A0A0F8YE77_9ZZZZ</name>
<protein>
    <recommendedName>
        <fullName evidence="3">Ig-like domain-containing protein</fullName>
    </recommendedName>
</protein>
<dbReference type="AlphaFoldDB" id="A0A0F8YE77"/>
<dbReference type="PANTHER" id="PTHR44170">
    <property type="entry name" value="PROTEIN SIDEKICK"/>
    <property type="match status" value="1"/>
</dbReference>
<feature type="domain" description="Ig-like" evidence="3">
    <location>
        <begin position="73"/>
        <end position="146"/>
    </location>
</feature>
<keyword evidence="2" id="KW-1015">Disulfide bond</keyword>
<dbReference type="InterPro" id="IPR013783">
    <property type="entry name" value="Ig-like_fold"/>
</dbReference>
<organism evidence="4">
    <name type="scientific">marine sediment metagenome</name>
    <dbReference type="NCBI Taxonomy" id="412755"/>
    <lineage>
        <taxon>unclassified sequences</taxon>
        <taxon>metagenomes</taxon>
        <taxon>ecological metagenomes</taxon>
    </lineage>
</organism>
<dbReference type="Pfam" id="PF13927">
    <property type="entry name" value="Ig_3"/>
    <property type="match status" value="1"/>
</dbReference>
<feature type="domain" description="Ig-like" evidence="3">
    <location>
        <begin position="156"/>
        <end position="244"/>
    </location>
</feature>
<sequence>VCPGDNILFTIESTGVGLSYQWQKDGVPIPGEINPNLPLNNIDASYAGTYSCIVSSSCGGPLTSNGAVLTLLPQTIINTQPANQTGCEGNNINFTLAATGSNLNYQWKKGGIPMSDGGRISGVNTNNLLITGVISTDVAAYKCTVSGDCGDETSIPVVLTVNQNILITGQPVSTSVCPDDTISFGVTATGTSLTYQWQKNGAPMLPETNSSLIIEPVTLADAGIYQCVVTGACPTRYSTAAVLTVNEPLAITSNPLAEKEKCVGEDVTYAVSATGTGLSYQWRKDGTDMADGGNISGTSLTTLIITGLVSGDEGIYTCIVSGSCGSTGSLPSKLVVDETPVITTQPSDKTVCKGGNTSFSINATGPNLNYQWQKAGIDMPGETNT</sequence>
<feature type="domain" description="Ig-like" evidence="3">
    <location>
        <begin position="248"/>
        <end position="336"/>
    </location>
</feature>
<evidence type="ECO:0000259" key="3">
    <source>
        <dbReference type="PROSITE" id="PS50835"/>
    </source>
</evidence>
<keyword evidence="1" id="KW-0677">Repeat</keyword>
<dbReference type="InterPro" id="IPR013098">
    <property type="entry name" value="Ig_I-set"/>
</dbReference>
<dbReference type="GO" id="GO:0098609">
    <property type="term" value="P:cell-cell adhesion"/>
    <property type="evidence" value="ECO:0007669"/>
    <property type="project" value="TreeGrafter"/>
</dbReference>
<dbReference type="InterPro" id="IPR007110">
    <property type="entry name" value="Ig-like_dom"/>
</dbReference>
<dbReference type="EMBL" id="LAZR01057474">
    <property type="protein sequence ID" value="KKK72000.1"/>
    <property type="molecule type" value="Genomic_DNA"/>
</dbReference>
<feature type="non-terminal residue" evidence="4">
    <location>
        <position position="1"/>
    </location>
</feature>
<evidence type="ECO:0000256" key="1">
    <source>
        <dbReference type="ARBA" id="ARBA00022737"/>
    </source>
</evidence>
<accession>A0A0F8YE77</accession>
<dbReference type="InterPro" id="IPR036179">
    <property type="entry name" value="Ig-like_dom_sf"/>
</dbReference>
<dbReference type="Pfam" id="PF07679">
    <property type="entry name" value="I-set"/>
    <property type="match status" value="2"/>
</dbReference>
<dbReference type="PROSITE" id="PS50835">
    <property type="entry name" value="IG_LIKE"/>
    <property type="match status" value="4"/>
</dbReference>
<evidence type="ECO:0000313" key="4">
    <source>
        <dbReference type="EMBL" id="KKK72000.1"/>
    </source>
</evidence>
<comment type="caution">
    <text evidence="4">The sequence shown here is derived from an EMBL/GenBank/DDBJ whole genome shotgun (WGS) entry which is preliminary data.</text>
</comment>
<gene>
    <name evidence="4" type="ORF">LCGC14_2908290</name>
</gene>
<dbReference type="SMART" id="SM00409">
    <property type="entry name" value="IG"/>
    <property type="match status" value="4"/>
</dbReference>
<feature type="non-terminal residue" evidence="4">
    <location>
        <position position="385"/>
    </location>
</feature>
<dbReference type="InterPro" id="IPR003599">
    <property type="entry name" value="Ig_sub"/>
</dbReference>
<proteinExistence type="predicted"/>
<dbReference type="Gene3D" id="2.60.40.10">
    <property type="entry name" value="Immunoglobulins"/>
    <property type="match status" value="5"/>
</dbReference>
<dbReference type="PANTHER" id="PTHR44170:SF6">
    <property type="entry name" value="CONTACTIN"/>
    <property type="match status" value="1"/>
</dbReference>
<dbReference type="GO" id="GO:0016020">
    <property type="term" value="C:membrane"/>
    <property type="evidence" value="ECO:0007669"/>
    <property type="project" value="UniProtKB-SubCell"/>
</dbReference>
<feature type="domain" description="Ig-like" evidence="3">
    <location>
        <begin position="1"/>
        <end position="70"/>
    </location>
</feature>
<reference evidence="4" key="1">
    <citation type="journal article" date="2015" name="Nature">
        <title>Complex archaea that bridge the gap between prokaryotes and eukaryotes.</title>
        <authorList>
            <person name="Spang A."/>
            <person name="Saw J.H."/>
            <person name="Jorgensen S.L."/>
            <person name="Zaremba-Niedzwiedzka K."/>
            <person name="Martijn J."/>
            <person name="Lind A.E."/>
            <person name="van Eijk R."/>
            <person name="Schleper C."/>
            <person name="Guy L."/>
            <person name="Ettema T.J."/>
        </authorList>
    </citation>
    <scope>NUCLEOTIDE SEQUENCE</scope>
</reference>
<evidence type="ECO:0000256" key="2">
    <source>
        <dbReference type="ARBA" id="ARBA00023157"/>
    </source>
</evidence>
<dbReference type="SUPFAM" id="SSF48726">
    <property type="entry name" value="Immunoglobulin"/>
    <property type="match status" value="5"/>
</dbReference>